<protein>
    <submittedName>
        <fullName evidence="1">9534_t:CDS:1</fullName>
    </submittedName>
</protein>
<feature type="non-terminal residue" evidence="1">
    <location>
        <position position="1"/>
    </location>
</feature>
<sequence>TNNLYENISDNSTAESVTTASDSANIISDISVVLKKCSNKLPSPVKPYFLQKTIDNKSVLCKANKLILTQQLLSFKSEATISTQILTTAQKTKFNMLVAEWIISDTLPFSISIVQKAFTVMQKDIQSLFEQISSKISITLDIWTSHANVPFICEEISAKLCSVLAAFNITNKILCATTDEGSNMISAMRLLKDNLVLKNCNFHFQSHHCLAYILNLIITTGLSPIKLSIKKVHNFVNAISSSSSITQNFKELRQLVGEGEATRKIP</sequence>
<gene>
    <name evidence="1" type="ORF">SPELUC_LOCUS12460</name>
</gene>
<evidence type="ECO:0000313" key="2">
    <source>
        <dbReference type="Proteomes" id="UP000789366"/>
    </source>
</evidence>
<dbReference type="Proteomes" id="UP000789366">
    <property type="component" value="Unassembled WGS sequence"/>
</dbReference>
<reference evidence="1" key="1">
    <citation type="submission" date="2021-06" db="EMBL/GenBank/DDBJ databases">
        <authorList>
            <person name="Kallberg Y."/>
            <person name="Tangrot J."/>
            <person name="Rosling A."/>
        </authorList>
    </citation>
    <scope>NUCLEOTIDE SEQUENCE</scope>
    <source>
        <strain evidence="1">28 12/20/2015</strain>
    </source>
</reference>
<dbReference type="EMBL" id="CAJVPW010029515">
    <property type="protein sequence ID" value="CAG8721389.1"/>
    <property type="molecule type" value="Genomic_DNA"/>
</dbReference>
<accession>A0ACA9PR06</accession>
<comment type="caution">
    <text evidence="1">The sequence shown here is derived from an EMBL/GenBank/DDBJ whole genome shotgun (WGS) entry which is preliminary data.</text>
</comment>
<organism evidence="1 2">
    <name type="scientific">Cetraspora pellucida</name>
    <dbReference type="NCBI Taxonomy" id="1433469"/>
    <lineage>
        <taxon>Eukaryota</taxon>
        <taxon>Fungi</taxon>
        <taxon>Fungi incertae sedis</taxon>
        <taxon>Mucoromycota</taxon>
        <taxon>Glomeromycotina</taxon>
        <taxon>Glomeromycetes</taxon>
        <taxon>Diversisporales</taxon>
        <taxon>Gigasporaceae</taxon>
        <taxon>Cetraspora</taxon>
    </lineage>
</organism>
<proteinExistence type="predicted"/>
<keyword evidence="2" id="KW-1185">Reference proteome</keyword>
<name>A0ACA9PR06_9GLOM</name>
<evidence type="ECO:0000313" key="1">
    <source>
        <dbReference type="EMBL" id="CAG8721389.1"/>
    </source>
</evidence>